<evidence type="ECO:0008006" key="3">
    <source>
        <dbReference type="Google" id="ProtNLM"/>
    </source>
</evidence>
<proteinExistence type="predicted"/>
<organism evidence="1 2">
    <name type="scientific">Streptomyces thioluteus</name>
    <dbReference type="NCBI Taxonomy" id="66431"/>
    <lineage>
        <taxon>Bacteria</taxon>
        <taxon>Bacillati</taxon>
        <taxon>Actinomycetota</taxon>
        <taxon>Actinomycetes</taxon>
        <taxon>Kitasatosporales</taxon>
        <taxon>Streptomycetaceae</taxon>
        <taxon>Streptomyces</taxon>
    </lineage>
</organism>
<accession>A0ABP6JDG4</accession>
<dbReference type="Gene3D" id="3.40.50.150">
    <property type="entry name" value="Vaccinia Virus protein VP39"/>
    <property type="match status" value="1"/>
</dbReference>
<reference evidence="2" key="1">
    <citation type="journal article" date="2019" name="Int. J. Syst. Evol. Microbiol.">
        <title>The Global Catalogue of Microorganisms (GCM) 10K type strain sequencing project: providing services to taxonomists for standard genome sequencing and annotation.</title>
        <authorList>
            <consortium name="The Broad Institute Genomics Platform"/>
            <consortium name="The Broad Institute Genome Sequencing Center for Infectious Disease"/>
            <person name="Wu L."/>
            <person name="Ma J."/>
        </authorList>
    </citation>
    <scope>NUCLEOTIDE SEQUENCE [LARGE SCALE GENOMIC DNA]</scope>
    <source>
        <strain evidence="2">JCM 4087</strain>
    </source>
</reference>
<sequence length="81" mass="9464">MPHAVQLPGRLTYHLNMFPLRKDYTRRLMSDVGFQRIETYGDFQHTHRGEQPDFFVHVAEKEYRTEGEGQCTGTVSATRGY</sequence>
<evidence type="ECO:0000313" key="1">
    <source>
        <dbReference type="EMBL" id="GAA2929716.1"/>
    </source>
</evidence>
<protein>
    <recommendedName>
        <fullName evidence="3">Methyltransferase</fullName>
    </recommendedName>
</protein>
<name>A0ABP6JDG4_STRTU</name>
<evidence type="ECO:0000313" key="2">
    <source>
        <dbReference type="Proteomes" id="UP001501102"/>
    </source>
</evidence>
<gene>
    <name evidence="1" type="ORF">GCM10020221_26900</name>
</gene>
<keyword evidence="2" id="KW-1185">Reference proteome</keyword>
<comment type="caution">
    <text evidence="1">The sequence shown here is derived from an EMBL/GenBank/DDBJ whole genome shotgun (WGS) entry which is preliminary data.</text>
</comment>
<dbReference type="InterPro" id="IPR029063">
    <property type="entry name" value="SAM-dependent_MTases_sf"/>
</dbReference>
<dbReference type="Proteomes" id="UP001501102">
    <property type="component" value="Unassembled WGS sequence"/>
</dbReference>
<dbReference type="EMBL" id="BAAAXZ010000103">
    <property type="protein sequence ID" value="GAA2929716.1"/>
    <property type="molecule type" value="Genomic_DNA"/>
</dbReference>